<evidence type="ECO:0000313" key="2">
    <source>
        <dbReference type="Proteomes" id="UP000807504"/>
    </source>
</evidence>
<dbReference type="AlphaFoldDB" id="A0A8T0F1M3"/>
<organism evidence="1 2">
    <name type="scientific">Argiope bruennichi</name>
    <name type="common">Wasp spider</name>
    <name type="synonym">Aranea bruennichi</name>
    <dbReference type="NCBI Taxonomy" id="94029"/>
    <lineage>
        <taxon>Eukaryota</taxon>
        <taxon>Metazoa</taxon>
        <taxon>Ecdysozoa</taxon>
        <taxon>Arthropoda</taxon>
        <taxon>Chelicerata</taxon>
        <taxon>Arachnida</taxon>
        <taxon>Araneae</taxon>
        <taxon>Araneomorphae</taxon>
        <taxon>Entelegynae</taxon>
        <taxon>Araneoidea</taxon>
        <taxon>Araneidae</taxon>
        <taxon>Argiope</taxon>
    </lineage>
</organism>
<reference evidence="1" key="1">
    <citation type="journal article" date="2020" name="bioRxiv">
        <title>Chromosome-level reference genome of the European wasp spider Argiope bruennichi: a resource for studies on range expansion and evolutionary adaptation.</title>
        <authorList>
            <person name="Sheffer M.M."/>
            <person name="Hoppe A."/>
            <person name="Krehenwinkel H."/>
            <person name="Uhl G."/>
            <person name="Kuss A.W."/>
            <person name="Jensen L."/>
            <person name="Jensen C."/>
            <person name="Gillespie R.G."/>
            <person name="Hoff K.J."/>
            <person name="Prost S."/>
        </authorList>
    </citation>
    <scope>NUCLEOTIDE SEQUENCE</scope>
</reference>
<proteinExistence type="predicted"/>
<evidence type="ECO:0000313" key="1">
    <source>
        <dbReference type="EMBL" id="KAF8782808.1"/>
    </source>
</evidence>
<reference evidence="1" key="2">
    <citation type="submission" date="2020-06" db="EMBL/GenBank/DDBJ databases">
        <authorList>
            <person name="Sheffer M."/>
        </authorList>
    </citation>
    <scope>NUCLEOTIDE SEQUENCE</scope>
</reference>
<dbReference type="Proteomes" id="UP000807504">
    <property type="component" value="Unassembled WGS sequence"/>
</dbReference>
<comment type="caution">
    <text evidence="1">The sequence shown here is derived from an EMBL/GenBank/DDBJ whole genome shotgun (WGS) entry which is preliminary data.</text>
</comment>
<accession>A0A8T0F1M3</accession>
<protein>
    <submittedName>
        <fullName evidence="1">Uncharacterized protein</fullName>
    </submittedName>
</protein>
<gene>
    <name evidence="1" type="ORF">HNY73_013046</name>
</gene>
<name>A0A8T0F1M3_ARGBR</name>
<dbReference type="EMBL" id="JABXBU010001863">
    <property type="protein sequence ID" value="KAF8782808.1"/>
    <property type="molecule type" value="Genomic_DNA"/>
</dbReference>
<sequence length="101" mass="11423">MELWVIKIHRHDETRETYECGITHGSVKCVLGGGEVEGGKRTDTGLCIVIVLHRGRSERKRRTHSRAEEGWWLCGRSVDYADEHQSVVRGSGCEMSGKWPS</sequence>
<keyword evidence="2" id="KW-1185">Reference proteome</keyword>